<feature type="domain" description="GxGYxYP putative glycoside hydrolase second N-terminal" evidence="4">
    <location>
        <begin position="140"/>
        <end position="190"/>
    </location>
</feature>
<keyword evidence="1" id="KW-0812">Transmembrane</keyword>
<dbReference type="AlphaFoldDB" id="A0A3B1BFD6"/>
<dbReference type="InterPro" id="IPR048310">
    <property type="entry name" value="GxGYxYP_N_2nd"/>
</dbReference>
<proteinExistence type="predicted"/>
<evidence type="ECO:0000256" key="1">
    <source>
        <dbReference type="SAM" id="Phobius"/>
    </source>
</evidence>
<organism evidence="6">
    <name type="scientific">hydrothermal vent metagenome</name>
    <dbReference type="NCBI Taxonomy" id="652676"/>
    <lineage>
        <taxon>unclassified sequences</taxon>
        <taxon>metagenomes</taxon>
        <taxon>ecological metagenomes</taxon>
    </lineage>
</organism>
<dbReference type="Gene3D" id="3.20.20.490">
    <property type="entry name" value="GxGYxYP glycoside hydrolase, C-terminal domain"/>
    <property type="match status" value="1"/>
</dbReference>
<dbReference type="PANTHER" id="PTHR37321">
    <property type="entry name" value="EXPORTED PROTEIN-RELATED"/>
    <property type="match status" value="1"/>
</dbReference>
<evidence type="ECO:0000259" key="5">
    <source>
        <dbReference type="Pfam" id="PF20958"/>
    </source>
</evidence>
<feature type="domain" description="GxGYxYP putative glycoside hydrolase first N-terminal" evidence="3">
    <location>
        <begin position="69"/>
        <end position="137"/>
    </location>
</feature>
<evidence type="ECO:0000259" key="2">
    <source>
        <dbReference type="Pfam" id="PF14323"/>
    </source>
</evidence>
<dbReference type="Pfam" id="PF20958">
    <property type="entry name" value="GxGYxYP_N_3rd"/>
    <property type="match status" value="1"/>
</dbReference>
<dbReference type="Pfam" id="PF20957">
    <property type="entry name" value="GxGYxYP_N_2nd"/>
    <property type="match status" value="1"/>
</dbReference>
<dbReference type="Pfam" id="PF16216">
    <property type="entry name" value="GxGYxYP_N"/>
    <property type="match status" value="1"/>
</dbReference>
<dbReference type="EMBL" id="UOGD01000068">
    <property type="protein sequence ID" value="VAX16966.1"/>
    <property type="molecule type" value="Genomic_DNA"/>
</dbReference>
<feature type="transmembrane region" description="Helical" evidence="1">
    <location>
        <begin position="31"/>
        <end position="47"/>
    </location>
</feature>
<gene>
    <name evidence="6" type="ORF">MNBD_IGNAVI01-1395</name>
</gene>
<dbReference type="InterPro" id="IPR038410">
    <property type="entry name" value="GxGYxYP_C_sf"/>
</dbReference>
<dbReference type="InterPro" id="IPR032626">
    <property type="entry name" value="GxGYxYP_N_1st"/>
</dbReference>
<feature type="domain" description="GxGYxYP putative glycoside hydrolase C-terminal" evidence="2">
    <location>
        <begin position="333"/>
        <end position="554"/>
    </location>
</feature>
<evidence type="ECO:0000313" key="6">
    <source>
        <dbReference type="EMBL" id="VAX16966.1"/>
    </source>
</evidence>
<evidence type="ECO:0000259" key="4">
    <source>
        <dbReference type="Pfam" id="PF20957"/>
    </source>
</evidence>
<feature type="domain" description="GxGYxYP putative glycoside hydrolase third N-terminal" evidence="5">
    <location>
        <begin position="228"/>
        <end position="310"/>
    </location>
</feature>
<keyword evidence="1" id="KW-1133">Transmembrane helix</keyword>
<name>A0A3B1BFD6_9ZZZZ</name>
<dbReference type="Pfam" id="PF14323">
    <property type="entry name" value="GxGYxYP_C"/>
    <property type="match status" value="1"/>
</dbReference>
<evidence type="ECO:0000259" key="3">
    <source>
        <dbReference type="Pfam" id="PF16216"/>
    </source>
</evidence>
<dbReference type="InterPro" id="IPR048309">
    <property type="entry name" value="GxGYxYP_N_3rd"/>
</dbReference>
<reference evidence="6" key="1">
    <citation type="submission" date="2018-06" db="EMBL/GenBank/DDBJ databases">
        <authorList>
            <person name="Zhirakovskaya E."/>
        </authorList>
    </citation>
    <scope>NUCLEOTIDE SEQUENCE</scope>
</reference>
<dbReference type="InterPro" id="IPR025832">
    <property type="entry name" value="GxGYxYP_C"/>
</dbReference>
<keyword evidence="1" id="KW-0472">Membrane</keyword>
<sequence length="712" mass="81858">MFKKIIQRQLLNYRSKSFSKLKVNNSCSKTLCARIFLIILAILVLFACKEESKIQSQRILPGGTIPTKLFVLDIQPDISWEERNMLASFQGLINRIDTRIYYLETKQDQFWLDYYRETFDIPNEKVSNITELLKLFSNEIDGYITYQPKSPHTLNIATTIGSLENLLPVSPGLEELMQEVGLKKKDEVKDDGLDRIGIYKKAIEELLPKCNQNLLSALCVHYPHWPTSSVQNRDYVMAHNIFSFDLSSSERDKSDYNLIQKIYSSVNEGTVIIGWHCVRDKEHEAIGLSSEFGHFGMCSLHTPNLTVHSSIPLPEGKKFTQRTIDKQKLKVEDKVYIAFMATDGDAAWFMNDHVVKDWADPEWGNFKYNWGFLPLAYDLMPGTVKYYMENLKPTDYFVAGPAGATYTYPYLHPHPSKFLKITDDYMNKCGLKTVHMTNWNDRDWWQEVELPNFYDQLQTYLPNSIGFVRGMGESAFEKHEIGNGKPYIFCGEGIHRGDDIYQTMKDFIDANPNRPLFIYSLVNHSVPMGEVKKAMDKFSKSEVEAVHLDELLLLADKAFDEGKITSELYPDKTGITKLLIRDAKKAWPGLLKNLKKLQTECSGSEDEYVKQVRKTPVGVEPIVSGDHLAFTTIWNSMTLVKLSLESKGIYVNNKPKALQQFLKEFSNIKDVQVVSELHELWNAWHQKSPSYNDAKELTARLLNVANRIDKMM</sequence>
<dbReference type="PANTHER" id="PTHR37321:SF1">
    <property type="entry name" value="EXPORTED PROTEIN"/>
    <property type="match status" value="1"/>
</dbReference>
<protein>
    <submittedName>
        <fullName evidence="6">Uncharacterized protein</fullName>
    </submittedName>
</protein>
<accession>A0A3B1BFD6</accession>